<reference evidence="2" key="2">
    <citation type="submission" date="2018-02" db="UniProtKB">
        <authorList>
            <consortium name="EnsemblPlants"/>
        </authorList>
    </citation>
    <scope>IDENTIFICATION</scope>
    <source>
        <strain evidence="2">Williams 82</strain>
    </source>
</reference>
<reference evidence="1" key="3">
    <citation type="submission" date="2018-07" db="EMBL/GenBank/DDBJ databases">
        <title>WGS assembly of Glycine max.</title>
        <authorList>
            <person name="Schmutz J."/>
            <person name="Cannon S."/>
            <person name="Schlueter J."/>
            <person name="Ma J."/>
            <person name="Mitros T."/>
            <person name="Nelson W."/>
            <person name="Hyten D."/>
            <person name="Song Q."/>
            <person name="Thelen J."/>
            <person name="Cheng J."/>
            <person name="Xu D."/>
            <person name="Hellsten U."/>
            <person name="May G."/>
            <person name="Yu Y."/>
            <person name="Sakurai T."/>
            <person name="Umezawa T."/>
            <person name="Bhattacharyya M."/>
            <person name="Sandhu D."/>
            <person name="Valliyodan B."/>
            <person name="Lindquist E."/>
            <person name="Peto M."/>
            <person name="Grant D."/>
            <person name="Shu S."/>
            <person name="Goodstein D."/>
            <person name="Barry K."/>
            <person name="Futrell-Griggs M."/>
            <person name="Abernathy B."/>
            <person name="Du J."/>
            <person name="Tian Z."/>
            <person name="Zhu L."/>
            <person name="Gill N."/>
            <person name="Joshi T."/>
            <person name="Libault M."/>
            <person name="Sethuraman A."/>
            <person name="Zhang X."/>
            <person name="Shinozaki K."/>
            <person name="Nguyen H."/>
            <person name="Wing R."/>
            <person name="Cregan P."/>
            <person name="Specht J."/>
            <person name="Grimwood J."/>
            <person name="Rokhsar D."/>
            <person name="Stacey G."/>
            <person name="Shoemaker R."/>
            <person name="Jackson S."/>
        </authorList>
    </citation>
    <scope>NUCLEOTIDE SEQUENCE</scope>
    <source>
        <tissue evidence="1">Callus</tissue>
    </source>
</reference>
<gene>
    <name evidence="1" type="ORF">GLYMA_04G109100</name>
</gene>
<name>A0A0R0K703_SOYBN</name>
<reference evidence="1 2" key="1">
    <citation type="journal article" date="2010" name="Nature">
        <title>Genome sequence of the palaeopolyploid soybean.</title>
        <authorList>
            <person name="Schmutz J."/>
            <person name="Cannon S.B."/>
            <person name="Schlueter J."/>
            <person name="Ma J."/>
            <person name="Mitros T."/>
            <person name="Nelson W."/>
            <person name="Hyten D.L."/>
            <person name="Song Q."/>
            <person name="Thelen J.J."/>
            <person name="Cheng J."/>
            <person name="Xu D."/>
            <person name="Hellsten U."/>
            <person name="May G.D."/>
            <person name="Yu Y."/>
            <person name="Sakurai T."/>
            <person name="Umezawa T."/>
            <person name="Bhattacharyya M.K."/>
            <person name="Sandhu D."/>
            <person name="Valliyodan B."/>
            <person name="Lindquist E."/>
            <person name="Peto M."/>
            <person name="Grant D."/>
            <person name="Shu S."/>
            <person name="Goodstein D."/>
            <person name="Barry K."/>
            <person name="Futrell-Griggs M."/>
            <person name="Abernathy B."/>
            <person name="Du J."/>
            <person name="Tian Z."/>
            <person name="Zhu L."/>
            <person name="Gill N."/>
            <person name="Joshi T."/>
            <person name="Libault M."/>
            <person name="Sethuraman A."/>
            <person name="Zhang X.-C."/>
            <person name="Shinozaki K."/>
            <person name="Nguyen H.T."/>
            <person name="Wing R.A."/>
            <person name="Cregan P."/>
            <person name="Specht J."/>
            <person name="Grimwood J."/>
            <person name="Rokhsar D."/>
            <person name="Stacey G."/>
            <person name="Shoemaker R.C."/>
            <person name="Jackson S.A."/>
        </authorList>
    </citation>
    <scope>NUCLEOTIDE SEQUENCE</scope>
    <source>
        <strain evidence="2">cv. Williams 82</strain>
        <tissue evidence="1">Callus</tissue>
    </source>
</reference>
<sequence length="83" mass="9074">MSPLSLVFNSSSIGTLCPKPPSPMISPCLITHKKGFKLPTKPCQISTSCSCDTFAKVPKLTYKTDLAFCWSSQVMQLLSSFLK</sequence>
<dbReference type="Proteomes" id="UP000008827">
    <property type="component" value="Chromosome 4"/>
</dbReference>
<dbReference type="OMA" id="PCQISIN"/>
<organism evidence="1">
    <name type="scientific">Glycine max</name>
    <name type="common">Soybean</name>
    <name type="synonym">Glycine hispida</name>
    <dbReference type="NCBI Taxonomy" id="3847"/>
    <lineage>
        <taxon>Eukaryota</taxon>
        <taxon>Viridiplantae</taxon>
        <taxon>Streptophyta</taxon>
        <taxon>Embryophyta</taxon>
        <taxon>Tracheophyta</taxon>
        <taxon>Spermatophyta</taxon>
        <taxon>Magnoliopsida</taxon>
        <taxon>eudicotyledons</taxon>
        <taxon>Gunneridae</taxon>
        <taxon>Pentapetalae</taxon>
        <taxon>rosids</taxon>
        <taxon>fabids</taxon>
        <taxon>Fabales</taxon>
        <taxon>Fabaceae</taxon>
        <taxon>Papilionoideae</taxon>
        <taxon>50 kb inversion clade</taxon>
        <taxon>NPAAA clade</taxon>
        <taxon>indigoferoid/millettioid clade</taxon>
        <taxon>Phaseoleae</taxon>
        <taxon>Glycine</taxon>
        <taxon>Glycine subgen. Soja</taxon>
    </lineage>
</organism>
<dbReference type="InParanoid" id="A0A0R0K703"/>
<dbReference type="EMBL" id="CM000837">
    <property type="protein sequence ID" value="KRH62442.1"/>
    <property type="molecule type" value="Genomic_DNA"/>
</dbReference>
<dbReference type="AlphaFoldDB" id="A0A0R0K703"/>
<proteinExistence type="predicted"/>
<accession>A0A0R0K703</accession>
<dbReference type="EnsemblPlants" id="KRH62442">
    <property type="protein sequence ID" value="KRH62442"/>
    <property type="gene ID" value="GLYMA_04G109100"/>
</dbReference>
<evidence type="ECO:0000313" key="1">
    <source>
        <dbReference type="EMBL" id="KRH62442.1"/>
    </source>
</evidence>
<protein>
    <submittedName>
        <fullName evidence="1 2">Uncharacterized protein</fullName>
    </submittedName>
</protein>
<keyword evidence="3" id="KW-1185">Reference proteome</keyword>
<evidence type="ECO:0000313" key="3">
    <source>
        <dbReference type="Proteomes" id="UP000008827"/>
    </source>
</evidence>
<evidence type="ECO:0000313" key="2">
    <source>
        <dbReference type="EnsemblPlants" id="KRH62442"/>
    </source>
</evidence>
<dbReference type="Gramene" id="KRH62442">
    <property type="protein sequence ID" value="KRH62442"/>
    <property type="gene ID" value="GLYMA_04G109100"/>
</dbReference>